<dbReference type="EMBL" id="CAJVQC010136807">
    <property type="protein sequence ID" value="CAG8843070.1"/>
    <property type="molecule type" value="Genomic_DNA"/>
</dbReference>
<feature type="non-terminal residue" evidence="1">
    <location>
        <position position="1"/>
    </location>
</feature>
<dbReference type="Proteomes" id="UP000789920">
    <property type="component" value="Unassembled WGS sequence"/>
</dbReference>
<name>A0ACA9SL64_9GLOM</name>
<organism evidence="1 2">
    <name type="scientific">Racocetra persica</name>
    <dbReference type="NCBI Taxonomy" id="160502"/>
    <lineage>
        <taxon>Eukaryota</taxon>
        <taxon>Fungi</taxon>
        <taxon>Fungi incertae sedis</taxon>
        <taxon>Mucoromycota</taxon>
        <taxon>Glomeromycotina</taxon>
        <taxon>Glomeromycetes</taxon>
        <taxon>Diversisporales</taxon>
        <taxon>Gigasporaceae</taxon>
        <taxon>Racocetra</taxon>
    </lineage>
</organism>
<evidence type="ECO:0000313" key="1">
    <source>
        <dbReference type="EMBL" id="CAG8843070.1"/>
    </source>
</evidence>
<keyword evidence="2" id="KW-1185">Reference proteome</keyword>
<reference evidence="1" key="1">
    <citation type="submission" date="2021-06" db="EMBL/GenBank/DDBJ databases">
        <authorList>
            <person name="Kallberg Y."/>
            <person name="Tangrot J."/>
            <person name="Rosling A."/>
        </authorList>
    </citation>
    <scope>NUCLEOTIDE SEQUENCE</scope>
    <source>
        <strain evidence="1">MA461A</strain>
    </source>
</reference>
<gene>
    <name evidence="1" type="ORF">RPERSI_LOCUS32597</name>
</gene>
<evidence type="ECO:0000313" key="2">
    <source>
        <dbReference type="Proteomes" id="UP000789920"/>
    </source>
</evidence>
<sequence length="73" mass="8762">EVIKYNRPGRLSLLFKYPHLYDNIHESIEFGSADEKWQKEVVKVWIIENLRKNLKENYGVYMAHYHPAWVSVA</sequence>
<proteinExistence type="predicted"/>
<comment type="caution">
    <text evidence="1">The sequence shown here is derived from an EMBL/GenBank/DDBJ whole genome shotgun (WGS) entry which is preliminary data.</text>
</comment>
<accession>A0ACA9SL64</accession>
<protein>
    <submittedName>
        <fullName evidence="1">7999_t:CDS:1</fullName>
    </submittedName>
</protein>
<feature type="non-terminal residue" evidence="1">
    <location>
        <position position="73"/>
    </location>
</feature>